<dbReference type="EMBL" id="MAJZ01000730">
    <property type="protein sequence ID" value="OCH73894.1"/>
    <property type="molecule type" value="Genomic_DNA"/>
</dbReference>
<dbReference type="NCBIfam" id="TIGR00752">
    <property type="entry name" value="slp"/>
    <property type="match status" value="1"/>
</dbReference>
<comment type="caution">
    <text evidence="2">The sequence shown here is derived from an EMBL/GenBank/DDBJ whole genome shotgun (WGS) entry which is preliminary data.</text>
</comment>
<protein>
    <submittedName>
        <fullName evidence="2">Starvation-inducible protein</fullName>
    </submittedName>
</protein>
<keyword evidence="3" id="KW-1185">Reference proteome</keyword>
<dbReference type="Proteomes" id="UP000093173">
    <property type="component" value="Unassembled WGS sequence"/>
</dbReference>
<dbReference type="PANTHER" id="PTHR37530:SF1">
    <property type="entry name" value="OUTER MEMBRANE PROTEIN SLP"/>
    <property type="match status" value="1"/>
</dbReference>
<feature type="chain" id="PRO_5008634666" evidence="1">
    <location>
        <begin position="19"/>
        <end position="179"/>
    </location>
</feature>
<dbReference type="PIRSF" id="PIRSF004982">
    <property type="entry name" value="SlP"/>
    <property type="match status" value="1"/>
</dbReference>
<dbReference type="Pfam" id="PF03843">
    <property type="entry name" value="Slp"/>
    <property type="match status" value="1"/>
</dbReference>
<sequence length="179" mass="19840">MVIIFVTMLLLSACSTLPESLSTAPEEVVISDYSVWMNAEPQTGQFVRLGGVIASTTNLANKTRIEVVNLPINSSGKPDINQAPNGRFVGYIDGYVEPLAYQKGQLITVLGQSDSNEKIMVGEFEQVVPIMSVTGHHLWKIQERVVIDEVRISPYSCLGLHCRQVEFSPRHGRVIQEVR</sequence>
<keyword evidence="1" id="KW-0732">Signal</keyword>
<organism evidence="2 3">
    <name type="scientific">Vibrio genomosp. F10</name>
    <dbReference type="NCBI Taxonomy" id="723171"/>
    <lineage>
        <taxon>Bacteria</taxon>
        <taxon>Pseudomonadati</taxon>
        <taxon>Pseudomonadota</taxon>
        <taxon>Gammaproteobacteria</taxon>
        <taxon>Vibrionales</taxon>
        <taxon>Vibrionaceae</taxon>
        <taxon>Vibrio</taxon>
    </lineage>
</organism>
<gene>
    <name evidence="2" type="ORF">A6E14_13785</name>
</gene>
<evidence type="ECO:0000256" key="1">
    <source>
        <dbReference type="SAM" id="SignalP"/>
    </source>
</evidence>
<evidence type="ECO:0000313" key="2">
    <source>
        <dbReference type="EMBL" id="OCH73894.1"/>
    </source>
</evidence>
<dbReference type="GO" id="GO:0019867">
    <property type="term" value="C:outer membrane"/>
    <property type="evidence" value="ECO:0007669"/>
    <property type="project" value="InterPro"/>
</dbReference>
<evidence type="ECO:0000313" key="3">
    <source>
        <dbReference type="Proteomes" id="UP000093173"/>
    </source>
</evidence>
<name>A0A1B9QWD0_9VIBR</name>
<feature type="signal peptide" evidence="1">
    <location>
        <begin position="1"/>
        <end position="18"/>
    </location>
</feature>
<dbReference type="AlphaFoldDB" id="A0A1B9QWD0"/>
<reference evidence="3" key="1">
    <citation type="submission" date="2016-06" db="EMBL/GenBank/DDBJ databases">
        <authorList>
            <person name="Hehemann J.-H."/>
            <person name="Arevalo P."/>
            <person name="Datta M.S."/>
            <person name="Polz M.F."/>
        </authorList>
    </citation>
    <scope>NUCLEOTIDE SEQUENCE [LARGE SCALE GENOMIC DNA]</scope>
    <source>
        <strain evidence="3">9CSC122</strain>
    </source>
</reference>
<dbReference type="PANTHER" id="PTHR37530">
    <property type="entry name" value="OUTER MEMBRANE PROTEIN SLP"/>
    <property type="match status" value="1"/>
</dbReference>
<accession>A0A1B9QWD0</accession>
<proteinExistence type="predicted"/>
<dbReference type="InterPro" id="IPR004658">
    <property type="entry name" value="OMP_Slp"/>
</dbReference>